<keyword evidence="3" id="KW-1185">Reference proteome</keyword>
<reference evidence="3" key="1">
    <citation type="submission" date="2013-06" db="EMBL/GenBank/DDBJ databases">
        <authorList>
            <person name="Zhao Q."/>
        </authorList>
    </citation>
    <scope>NUCLEOTIDE SEQUENCE</scope>
    <source>
        <strain evidence="3">cv. W1943</strain>
    </source>
</reference>
<feature type="region of interest" description="Disordered" evidence="1">
    <location>
        <begin position="221"/>
        <end position="288"/>
    </location>
</feature>
<feature type="region of interest" description="Disordered" evidence="1">
    <location>
        <begin position="1"/>
        <end position="178"/>
    </location>
</feature>
<protein>
    <submittedName>
        <fullName evidence="2">Uncharacterized protein</fullName>
    </submittedName>
</protein>
<accession>A0A0E0Q7A1</accession>
<proteinExistence type="predicted"/>
<feature type="compositionally biased region" description="Basic and acidic residues" evidence="1">
    <location>
        <begin position="1"/>
        <end position="10"/>
    </location>
</feature>
<dbReference type="Gramene" id="ORUFI07G11990.3">
    <property type="protein sequence ID" value="ORUFI07G11990.3"/>
    <property type="gene ID" value="ORUFI07G11990"/>
</dbReference>
<feature type="compositionally biased region" description="Low complexity" evidence="1">
    <location>
        <begin position="11"/>
        <end position="21"/>
    </location>
</feature>
<dbReference type="Proteomes" id="UP000008022">
    <property type="component" value="Unassembled WGS sequence"/>
</dbReference>
<feature type="compositionally biased region" description="Pro residues" evidence="1">
    <location>
        <begin position="41"/>
        <end position="55"/>
    </location>
</feature>
<dbReference type="EnsemblPlants" id="ORUFI07G11990.3">
    <property type="protein sequence ID" value="ORUFI07G11990.3"/>
    <property type="gene ID" value="ORUFI07G11990"/>
</dbReference>
<organism evidence="2 3">
    <name type="scientific">Oryza rufipogon</name>
    <name type="common">Brownbeard rice</name>
    <name type="synonym">Asian wild rice</name>
    <dbReference type="NCBI Taxonomy" id="4529"/>
    <lineage>
        <taxon>Eukaryota</taxon>
        <taxon>Viridiplantae</taxon>
        <taxon>Streptophyta</taxon>
        <taxon>Embryophyta</taxon>
        <taxon>Tracheophyta</taxon>
        <taxon>Spermatophyta</taxon>
        <taxon>Magnoliopsida</taxon>
        <taxon>Liliopsida</taxon>
        <taxon>Poales</taxon>
        <taxon>Poaceae</taxon>
        <taxon>BOP clade</taxon>
        <taxon>Oryzoideae</taxon>
        <taxon>Oryzeae</taxon>
        <taxon>Oryzinae</taxon>
        <taxon>Oryza</taxon>
    </lineage>
</organism>
<dbReference type="OMA" id="NTNHAQT"/>
<evidence type="ECO:0000256" key="1">
    <source>
        <dbReference type="SAM" id="MobiDB-lite"/>
    </source>
</evidence>
<dbReference type="AlphaFoldDB" id="A0A0E0Q7A1"/>
<sequence>MIPPRVRDESAAPISAPSSTPRILPPLISSTRIPAASLAPPDSPLLPDQPPPPPSSSAARGIPAASLAPDSPMPLQSTAGPATPSSLLLPPPLSRVNARRSPSLDQRRRYRASTAGPPQSLHASSRVPAARHRIVCPCRRHGGSPSLTRRSSPEKPGPFSQTRSPETEKMNKRVERRKRVSRMLPAPIPLHVREFWHHGMNYLFGPRDLMPVVNDSRREMVQSTAATDGAGRGWSRCCPQSPPKLRSSPSTAALHHCPRQSRGLPEPCSSPSAAAGADSIPLPPPNSTAATEKIKEVVPTNTNHAQTLLNQPLIHIFTKLILHGDDGV</sequence>
<reference evidence="2" key="2">
    <citation type="submission" date="2015-06" db="UniProtKB">
        <authorList>
            <consortium name="EnsemblPlants"/>
        </authorList>
    </citation>
    <scope>IDENTIFICATION</scope>
</reference>
<feature type="compositionally biased region" description="Basic residues" evidence="1">
    <location>
        <begin position="129"/>
        <end position="142"/>
    </location>
</feature>
<evidence type="ECO:0000313" key="2">
    <source>
        <dbReference type="EnsemblPlants" id="ORUFI07G11990.3"/>
    </source>
</evidence>
<name>A0A0E0Q7A1_ORYRU</name>
<evidence type="ECO:0000313" key="3">
    <source>
        <dbReference type="Proteomes" id="UP000008022"/>
    </source>
</evidence>